<dbReference type="GO" id="GO:0051997">
    <property type="term" value="F:2-oxo-4-hydroxy-4-carboxy-5-ureidoimidazoline decarboxylase activity"/>
    <property type="evidence" value="ECO:0007669"/>
    <property type="project" value="UniProtKB-EC"/>
</dbReference>
<dbReference type="Proteomes" id="UP000030595">
    <property type="component" value="Unassembled WGS sequence"/>
</dbReference>
<proteinExistence type="predicted"/>
<dbReference type="EC" id="4.1.1.97" evidence="3"/>
<dbReference type="AlphaFoldDB" id="A0A0A3J2R9"/>
<dbReference type="eggNOG" id="COG3195">
    <property type="taxonomic scope" value="Bacteria"/>
</dbReference>
<evidence type="ECO:0000259" key="7">
    <source>
        <dbReference type="Pfam" id="PF09349"/>
    </source>
</evidence>
<sequence length="168" mass="19319">MALTLDQLNNFTEKEFTNLFGEIFEHSPWIAKIAAHMRPFSSFDIAFDTMKQIVVESGSEAQLSLIKEHPELGKRIQMSQASVKEQQGAGLDSLTPEEYQIFSEVNQAYMEKFRFPFIIAVSGKDKNDILQAMKERLSSNPEKEFQTALQEIYKIANIRFRGIIETYN</sequence>
<protein>
    <recommendedName>
        <fullName evidence="3">2-oxo-4-hydroxy-4-carboxy-5-ureidoimidazoline decarboxylase</fullName>
        <ecNumber evidence="3">4.1.1.97</ecNumber>
    </recommendedName>
</protein>
<gene>
    <name evidence="8" type="ORF">CD30_06520</name>
</gene>
<dbReference type="PANTHER" id="PTHR43466">
    <property type="entry name" value="2-OXO-4-HYDROXY-4-CARBOXY-5-UREIDOIMIDAZOLINE DECARBOXYLASE-RELATED"/>
    <property type="match status" value="1"/>
</dbReference>
<evidence type="ECO:0000256" key="3">
    <source>
        <dbReference type="ARBA" id="ARBA00012257"/>
    </source>
</evidence>
<feature type="domain" description="Oxo-4-hydroxy-4-carboxy-5-ureidoimidazoline decarboxylase" evidence="7">
    <location>
        <begin position="9"/>
        <end position="161"/>
    </location>
</feature>
<evidence type="ECO:0000313" key="9">
    <source>
        <dbReference type="Proteomes" id="UP000030595"/>
    </source>
</evidence>
<dbReference type="InterPro" id="IPR017580">
    <property type="entry name" value="OHCU_decarboxylase-1"/>
</dbReference>
<dbReference type="Gene3D" id="1.10.3330.10">
    <property type="entry name" value="Oxo-4-hydroxy-4-carboxy-5-ureidoimidazoline decarboxylase"/>
    <property type="match status" value="1"/>
</dbReference>
<organism evidence="8 9">
    <name type="scientific">Ureibacillus massiliensis 4400831 = CIP 108448 = CCUG 49529</name>
    <dbReference type="NCBI Taxonomy" id="1211035"/>
    <lineage>
        <taxon>Bacteria</taxon>
        <taxon>Bacillati</taxon>
        <taxon>Bacillota</taxon>
        <taxon>Bacilli</taxon>
        <taxon>Bacillales</taxon>
        <taxon>Caryophanaceae</taxon>
        <taxon>Ureibacillus</taxon>
    </lineage>
</organism>
<dbReference type="GO" id="GO:0019628">
    <property type="term" value="P:urate catabolic process"/>
    <property type="evidence" value="ECO:0007669"/>
    <property type="project" value="UniProtKB-UniPathway"/>
</dbReference>
<evidence type="ECO:0000256" key="5">
    <source>
        <dbReference type="ARBA" id="ARBA00022793"/>
    </source>
</evidence>
<name>A0A0A3J2R9_9BACL</name>
<accession>A0A0A3J2R9</accession>
<evidence type="ECO:0000256" key="4">
    <source>
        <dbReference type="ARBA" id="ARBA00022631"/>
    </source>
</evidence>
<evidence type="ECO:0000313" key="8">
    <source>
        <dbReference type="EMBL" id="KGR91284.1"/>
    </source>
</evidence>
<comment type="caution">
    <text evidence="8">The sequence shown here is derived from an EMBL/GenBank/DDBJ whole genome shotgun (WGS) entry which is preliminary data.</text>
</comment>
<dbReference type="Pfam" id="PF09349">
    <property type="entry name" value="OHCU_decarbox"/>
    <property type="match status" value="1"/>
</dbReference>
<comment type="catalytic activity">
    <reaction evidence="1">
        <text>5-hydroxy-2-oxo-4-ureido-2,5-dihydro-1H-imidazole-5-carboxylate + H(+) = (S)-allantoin + CO2</text>
        <dbReference type="Rhea" id="RHEA:26301"/>
        <dbReference type="ChEBI" id="CHEBI:15378"/>
        <dbReference type="ChEBI" id="CHEBI:15678"/>
        <dbReference type="ChEBI" id="CHEBI:16526"/>
        <dbReference type="ChEBI" id="CHEBI:58639"/>
        <dbReference type="EC" id="4.1.1.97"/>
    </reaction>
</comment>
<dbReference type="GO" id="GO:0000255">
    <property type="term" value="P:allantoin metabolic process"/>
    <property type="evidence" value="ECO:0007669"/>
    <property type="project" value="InterPro"/>
</dbReference>
<dbReference type="SUPFAM" id="SSF158694">
    <property type="entry name" value="UraD-Like"/>
    <property type="match status" value="1"/>
</dbReference>
<keyword evidence="6" id="KW-0456">Lyase</keyword>
<keyword evidence="5" id="KW-0210">Decarboxylase</keyword>
<dbReference type="InterPro" id="IPR036778">
    <property type="entry name" value="OHCU_decarboxylase_sf"/>
</dbReference>
<keyword evidence="4" id="KW-0659">Purine metabolism</keyword>
<comment type="pathway">
    <text evidence="2">Purine metabolism; urate degradation; (S)-allantoin from urate: step 3/3.</text>
</comment>
<dbReference type="PANTHER" id="PTHR43466:SF1">
    <property type="entry name" value="2-OXO-4-HYDROXY-4-CARBOXY-5-UREIDOIMIDAZOLINE DECARBOXYLASE-RELATED"/>
    <property type="match status" value="1"/>
</dbReference>
<dbReference type="EMBL" id="JPVQ01000008">
    <property type="protein sequence ID" value="KGR91284.1"/>
    <property type="molecule type" value="Genomic_DNA"/>
</dbReference>
<keyword evidence="9" id="KW-1185">Reference proteome</keyword>
<reference evidence="8 9" key="1">
    <citation type="submission" date="2014-02" db="EMBL/GenBank/DDBJ databases">
        <title>Draft genome sequence of Lysinibacillus massiliensis CCUG 49529.</title>
        <authorList>
            <person name="Zhang F."/>
            <person name="Wang G."/>
            <person name="Zhang L."/>
        </authorList>
    </citation>
    <scope>NUCLEOTIDE SEQUENCE [LARGE SCALE GENOMIC DNA]</scope>
    <source>
        <strain evidence="8 9">CCUG 49529</strain>
    </source>
</reference>
<dbReference type="OrthoDB" id="9800909at2"/>
<evidence type="ECO:0000256" key="2">
    <source>
        <dbReference type="ARBA" id="ARBA00004754"/>
    </source>
</evidence>
<evidence type="ECO:0000256" key="1">
    <source>
        <dbReference type="ARBA" id="ARBA00001163"/>
    </source>
</evidence>
<dbReference type="RefSeq" id="WP_036174093.1">
    <property type="nucleotide sequence ID" value="NZ_AVCZ01000008.1"/>
</dbReference>
<evidence type="ECO:0000256" key="6">
    <source>
        <dbReference type="ARBA" id="ARBA00023239"/>
    </source>
</evidence>
<dbReference type="UniPathway" id="UPA00394">
    <property type="reaction ID" value="UER00652"/>
</dbReference>
<dbReference type="GO" id="GO:0006144">
    <property type="term" value="P:purine nucleobase metabolic process"/>
    <property type="evidence" value="ECO:0007669"/>
    <property type="project" value="UniProtKB-KW"/>
</dbReference>
<dbReference type="NCBIfam" id="TIGR03164">
    <property type="entry name" value="UHCUDC"/>
    <property type="match status" value="1"/>
</dbReference>
<dbReference type="InterPro" id="IPR018020">
    <property type="entry name" value="OHCU_decarboxylase"/>
</dbReference>